<dbReference type="EMBL" id="JYDP01000005">
    <property type="protein sequence ID" value="KRZ17878.1"/>
    <property type="molecule type" value="Genomic_DNA"/>
</dbReference>
<comment type="caution">
    <text evidence="1">The sequence shown here is derived from an EMBL/GenBank/DDBJ whole genome shotgun (WGS) entry which is preliminary data.</text>
</comment>
<name>A0A0V1I513_9BILA</name>
<protein>
    <submittedName>
        <fullName evidence="1">Uncharacterized protein</fullName>
    </submittedName>
</protein>
<dbReference type="AlphaFoldDB" id="A0A0V1I513"/>
<gene>
    <name evidence="1" type="ORF">T11_14560</name>
</gene>
<organism evidence="1 2">
    <name type="scientific">Trichinella zimbabwensis</name>
    <dbReference type="NCBI Taxonomy" id="268475"/>
    <lineage>
        <taxon>Eukaryota</taxon>
        <taxon>Metazoa</taxon>
        <taxon>Ecdysozoa</taxon>
        <taxon>Nematoda</taxon>
        <taxon>Enoplea</taxon>
        <taxon>Dorylaimia</taxon>
        <taxon>Trichinellida</taxon>
        <taxon>Trichinellidae</taxon>
        <taxon>Trichinella</taxon>
    </lineage>
</organism>
<reference evidence="1 2" key="1">
    <citation type="submission" date="2015-01" db="EMBL/GenBank/DDBJ databases">
        <title>Evolution of Trichinella species and genotypes.</title>
        <authorList>
            <person name="Korhonen P.K."/>
            <person name="Edoardo P."/>
            <person name="Giuseppe L.R."/>
            <person name="Gasser R.B."/>
        </authorList>
    </citation>
    <scope>NUCLEOTIDE SEQUENCE [LARGE SCALE GENOMIC DNA]</scope>
    <source>
        <strain evidence="1">ISS1029</strain>
    </source>
</reference>
<evidence type="ECO:0000313" key="1">
    <source>
        <dbReference type="EMBL" id="KRZ17878.1"/>
    </source>
</evidence>
<keyword evidence="2" id="KW-1185">Reference proteome</keyword>
<proteinExistence type="predicted"/>
<dbReference type="Proteomes" id="UP000055024">
    <property type="component" value="Unassembled WGS sequence"/>
</dbReference>
<accession>A0A0V1I513</accession>
<sequence>MTSHFFDIQNNENKQNSAIISFADQVWYAKVEWPRPRHGTSQRHECDSAGSRRRFEVGVPLFP</sequence>
<evidence type="ECO:0000313" key="2">
    <source>
        <dbReference type="Proteomes" id="UP000055024"/>
    </source>
</evidence>